<dbReference type="EMBL" id="CP022530">
    <property type="protein sequence ID" value="ASP37587.1"/>
    <property type="molecule type" value="Genomic_DNA"/>
</dbReference>
<organism evidence="5 6">
    <name type="scientific">Bacterioplanes sanyensis</name>
    <dbReference type="NCBI Taxonomy" id="1249553"/>
    <lineage>
        <taxon>Bacteria</taxon>
        <taxon>Pseudomonadati</taxon>
        <taxon>Pseudomonadota</taxon>
        <taxon>Gammaproteobacteria</taxon>
        <taxon>Oceanospirillales</taxon>
        <taxon>Oceanospirillaceae</taxon>
        <taxon>Bacterioplanes</taxon>
    </lineage>
</organism>
<feature type="transmembrane region" description="Helical" evidence="4">
    <location>
        <begin position="131"/>
        <end position="150"/>
    </location>
</feature>
<keyword evidence="3 4" id="KW-0472">Membrane</keyword>
<dbReference type="Proteomes" id="UP000202440">
    <property type="component" value="Chromosome"/>
</dbReference>
<feature type="transmembrane region" description="Helical" evidence="4">
    <location>
        <begin position="290"/>
        <end position="308"/>
    </location>
</feature>
<protein>
    <submittedName>
        <fullName evidence="5">MFS transporter</fullName>
    </submittedName>
</protein>
<gene>
    <name evidence="5" type="ORF">CHH28_02375</name>
</gene>
<keyword evidence="6" id="KW-1185">Reference proteome</keyword>
<reference evidence="5 6" key="1">
    <citation type="submission" date="2017-07" db="EMBL/GenBank/DDBJ databases">
        <title>Annotated genome sequence of Bacterioplanes sanyensis isolated from Red Sea.</title>
        <authorList>
            <person name="Rehman Z.U."/>
        </authorList>
    </citation>
    <scope>NUCLEOTIDE SEQUENCE [LARGE SCALE GENOMIC DNA]</scope>
    <source>
        <strain evidence="5 6">NV9</strain>
    </source>
</reference>
<feature type="transmembrane region" description="Helical" evidence="4">
    <location>
        <begin position="409"/>
        <end position="429"/>
    </location>
</feature>
<dbReference type="SUPFAM" id="SSF103473">
    <property type="entry name" value="MFS general substrate transporter"/>
    <property type="match status" value="1"/>
</dbReference>
<keyword evidence="2 4" id="KW-1133">Transmembrane helix</keyword>
<dbReference type="PANTHER" id="PTHR23526">
    <property type="entry name" value="INTEGRAL MEMBRANE TRANSPORT PROTEIN-RELATED"/>
    <property type="match status" value="1"/>
</dbReference>
<feature type="transmembrane region" description="Helical" evidence="4">
    <location>
        <begin position="259"/>
        <end position="278"/>
    </location>
</feature>
<dbReference type="Pfam" id="PF07690">
    <property type="entry name" value="MFS_1"/>
    <property type="match status" value="1"/>
</dbReference>
<name>A0A222FET6_9GAMM</name>
<evidence type="ECO:0000313" key="6">
    <source>
        <dbReference type="Proteomes" id="UP000202440"/>
    </source>
</evidence>
<proteinExistence type="predicted"/>
<feature type="transmembrane region" description="Helical" evidence="4">
    <location>
        <begin position="170"/>
        <end position="191"/>
    </location>
</feature>
<evidence type="ECO:0000256" key="4">
    <source>
        <dbReference type="SAM" id="Phobius"/>
    </source>
</evidence>
<dbReference type="RefSeq" id="WP_094058803.1">
    <property type="nucleotide sequence ID" value="NZ_CP022530.1"/>
</dbReference>
<evidence type="ECO:0000313" key="5">
    <source>
        <dbReference type="EMBL" id="ASP37587.1"/>
    </source>
</evidence>
<keyword evidence="1 4" id="KW-0812">Transmembrane</keyword>
<feature type="transmembrane region" description="Helical" evidence="4">
    <location>
        <begin position="203"/>
        <end position="222"/>
    </location>
</feature>
<accession>A0A222FET6</accession>
<dbReference type="PANTHER" id="PTHR23526:SF2">
    <property type="entry name" value="MAJOR FACILITATOR SUPERFAMILY (MFS) PROFILE DOMAIN-CONTAINING PROTEIN"/>
    <property type="match status" value="1"/>
</dbReference>
<sequence>MRQDWSQTIYDKLVNEEDARACKAISDEACQQVPGNFIRIIFSQFLSKLGDALLNPKITLPWLLQSLGSPAFLLAWLVPIRESGSLLPQLAIASWVRTLALRKWVWVLGSVLQAISVLAMGLVAISLDGAAAGWSIIGCLVVLSLARGLCSVAAKDVLGKTIPKQQRGQVTGWSASAAGLITLALGVSLWWGQDAAAVNDAHFLGWVLMAAAAVWLLAATLFSTIDEYSGAVDGGENGFKRALAQLTLLQSDEHFRRFVIVRSLFLCSALSAPYYVMLAYQQSSGELGSLALFVIASGIASLVSAPIWGRFADWSSLKVMQLAAMLSALCGGVLLLLILLLPSWLHWAWVLPGLYFFLSISHQGVRVGRKTYLVDLASGNQRTSYVAVSNTLIGVILLLFSAVGALTHWLSVAGIIAIFSALAIVGVIVSRRLPEV</sequence>
<dbReference type="OrthoDB" id="1117124at2"/>
<dbReference type="InterPro" id="IPR036259">
    <property type="entry name" value="MFS_trans_sf"/>
</dbReference>
<dbReference type="AlphaFoldDB" id="A0A222FET6"/>
<feature type="transmembrane region" description="Helical" evidence="4">
    <location>
        <begin position="104"/>
        <end position="125"/>
    </location>
</feature>
<feature type="transmembrane region" description="Helical" evidence="4">
    <location>
        <begin position="320"/>
        <end position="341"/>
    </location>
</feature>
<evidence type="ECO:0000256" key="1">
    <source>
        <dbReference type="ARBA" id="ARBA00022692"/>
    </source>
</evidence>
<feature type="transmembrane region" description="Helical" evidence="4">
    <location>
        <begin position="347"/>
        <end position="365"/>
    </location>
</feature>
<dbReference type="Gene3D" id="1.20.1250.20">
    <property type="entry name" value="MFS general substrate transporter like domains"/>
    <property type="match status" value="2"/>
</dbReference>
<dbReference type="InterPro" id="IPR011701">
    <property type="entry name" value="MFS"/>
</dbReference>
<dbReference type="KEGG" id="bsan:CHH28_02375"/>
<feature type="transmembrane region" description="Helical" evidence="4">
    <location>
        <begin position="385"/>
        <end position="403"/>
    </location>
</feature>
<evidence type="ECO:0000256" key="2">
    <source>
        <dbReference type="ARBA" id="ARBA00022989"/>
    </source>
</evidence>
<evidence type="ECO:0000256" key="3">
    <source>
        <dbReference type="ARBA" id="ARBA00023136"/>
    </source>
</evidence>
<dbReference type="InterPro" id="IPR052528">
    <property type="entry name" value="Sugar_transport-like"/>
</dbReference>
<dbReference type="GO" id="GO:0022857">
    <property type="term" value="F:transmembrane transporter activity"/>
    <property type="evidence" value="ECO:0007669"/>
    <property type="project" value="InterPro"/>
</dbReference>